<feature type="transmembrane region" description="Helical" evidence="7">
    <location>
        <begin position="38"/>
        <end position="62"/>
    </location>
</feature>
<comment type="subcellular location">
    <subcellularLocation>
        <location evidence="1">Cell membrane</location>
        <topology evidence="1">Multi-pass membrane protein</topology>
    </subcellularLocation>
</comment>
<gene>
    <name evidence="9" type="ORF">SAMN06295960_4257</name>
</gene>
<reference evidence="9 10" key="1">
    <citation type="submission" date="2017-04" db="EMBL/GenBank/DDBJ databases">
        <authorList>
            <person name="Afonso C.L."/>
            <person name="Miller P.J."/>
            <person name="Scott M.A."/>
            <person name="Spackman E."/>
            <person name="Goraichik I."/>
            <person name="Dimitrov K.M."/>
            <person name="Suarez D.L."/>
            <person name="Swayne D.E."/>
        </authorList>
    </citation>
    <scope>NUCLEOTIDE SEQUENCE [LARGE SCALE GENOMIC DNA]</scope>
    <source>
        <strain evidence="9 10">11</strain>
    </source>
</reference>
<dbReference type="PROSITE" id="PS50850">
    <property type="entry name" value="MFS"/>
    <property type="match status" value="1"/>
</dbReference>
<dbReference type="STRING" id="1852522.SAMN06295960_4257"/>
<keyword evidence="5 7" id="KW-1133">Transmembrane helix</keyword>
<evidence type="ECO:0000256" key="7">
    <source>
        <dbReference type="SAM" id="Phobius"/>
    </source>
</evidence>
<dbReference type="OrthoDB" id="9788453at2"/>
<dbReference type="InterPro" id="IPR036259">
    <property type="entry name" value="MFS_trans_sf"/>
</dbReference>
<keyword evidence="2" id="KW-0813">Transport</keyword>
<sequence length="384" mass="40785">MKHVVLLLFGMFALGADAYVMAGILPQIADSYQVSIGWAGQSVSIFTLCYAIAAPLFAALVSQVNTKQILIGALGLFTIANVLTVLADDYILLLLSRGLAGVGAGLYSPLASAAAVQLAPPERSGRALGLILLGMSAGTVVGVPLGIYISSISDWRWTIGFIASISAIGMAALWLRLPGVAVKQVPTLRERVALFKHRQVKNVMLVTMILSFCSLGLYTYLERILLAYGYSKPMAFLWMWGAGGILGSLAIGFIMDRYRRPKSIVLVLILLLMTSMLLMGPAHRHPFTLAIPLLVWGAAGWASIAAQQKTLVEISAEHAAIAIALLSSINYLAGAVGTMIFGLLLEQEAAPSLLPYIAALALLGAALLHAVRVMDRRSKASVPS</sequence>
<dbReference type="Pfam" id="PF07690">
    <property type="entry name" value="MFS_1"/>
    <property type="match status" value="1"/>
</dbReference>
<dbReference type="InterPro" id="IPR050189">
    <property type="entry name" value="MFS_Efflux_Transporters"/>
</dbReference>
<dbReference type="Gene3D" id="1.20.1250.20">
    <property type="entry name" value="MFS general substrate transporter like domains"/>
    <property type="match status" value="1"/>
</dbReference>
<keyword evidence="4 7" id="KW-0812">Transmembrane</keyword>
<dbReference type="GO" id="GO:0022857">
    <property type="term" value="F:transmembrane transporter activity"/>
    <property type="evidence" value="ECO:0007669"/>
    <property type="project" value="InterPro"/>
</dbReference>
<keyword evidence="6 7" id="KW-0472">Membrane</keyword>
<dbReference type="CDD" id="cd17324">
    <property type="entry name" value="MFS_NepI_like"/>
    <property type="match status" value="1"/>
</dbReference>
<feature type="transmembrane region" description="Helical" evidence="7">
    <location>
        <begin position="264"/>
        <end position="283"/>
    </location>
</feature>
<organism evidence="9 10">
    <name type="scientific">Paenibacillus aquistagni</name>
    <dbReference type="NCBI Taxonomy" id="1852522"/>
    <lineage>
        <taxon>Bacteria</taxon>
        <taxon>Bacillati</taxon>
        <taxon>Bacillota</taxon>
        <taxon>Bacilli</taxon>
        <taxon>Bacillales</taxon>
        <taxon>Paenibacillaceae</taxon>
        <taxon>Paenibacillus</taxon>
    </lineage>
</organism>
<proteinExistence type="predicted"/>
<dbReference type="PANTHER" id="PTHR43124">
    <property type="entry name" value="PURINE EFFLUX PUMP PBUE"/>
    <property type="match status" value="1"/>
</dbReference>
<name>A0A1X7LSA7_9BACL</name>
<feature type="transmembrane region" description="Helical" evidence="7">
    <location>
        <begin position="155"/>
        <end position="182"/>
    </location>
</feature>
<keyword evidence="10" id="KW-1185">Reference proteome</keyword>
<dbReference type="SUPFAM" id="SSF103473">
    <property type="entry name" value="MFS general substrate transporter"/>
    <property type="match status" value="1"/>
</dbReference>
<evidence type="ECO:0000259" key="8">
    <source>
        <dbReference type="PROSITE" id="PS50850"/>
    </source>
</evidence>
<dbReference type="EMBL" id="FXAZ01000007">
    <property type="protein sequence ID" value="SMG56778.1"/>
    <property type="molecule type" value="Genomic_DNA"/>
</dbReference>
<feature type="transmembrane region" description="Helical" evidence="7">
    <location>
        <begin position="353"/>
        <end position="371"/>
    </location>
</feature>
<feature type="transmembrane region" description="Helical" evidence="7">
    <location>
        <begin position="233"/>
        <end position="255"/>
    </location>
</feature>
<feature type="domain" description="Major facilitator superfamily (MFS) profile" evidence="8">
    <location>
        <begin position="3"/>
        <end position="376"/>
    </location>
</feature>
<dbReference type="InterPro" id="IPR020846">
    <property type="entry name" value="MFS_dom"/>
</dbReference>
<feature type="transmembrane region" description="Helical" evidence="7">
    <location>
        <begin position="289"/>
        <end position="307"/>
    </location>
</feature>
<evidence type="ECO:0000256" key="2">
    <source>
        <dbReference type="ARBA" id="ARBA00022448"/>
    </source>
</evidence>
<dbReference type="RefSeq" id="WP_085497772.1">
    <property type="nucleotide sequence ID" value="NZ_FXAZ01000007.1"/>
</dbReference>
<evidence type="ECO:0000256" key="6">
    <source>
        <dbReference type="ARBA" id="ARBA00023136"/>
    </source>
</evidence>
<evidence type="ECO:0000256" key="5">
    <source>
        <dbReference type="ARBA" id="ARBA00022989"/>
    </source>
</evidence>
<feature type="transmembrane region" description="Helical" evidence="7">
    <location>
        <begin position="127"/>
        <end position="149"/>
    </location>
</feature>
<feature type="transmembrane region" description="Helical" evidence="7">
    <location>
        <begin position="319"/>
        <end position="341"/>
    </location>
</feature>
<evidence type="ECO:0000313" key="9">
    <source>
        <dbReference type="EMBL" id="SMG56778.1"/>
    </source>
</evidence>
<dbReference type="AlphaFoldDB" id="A0A1X7LSA7"/>
<accession>A0A1X7LSA7</accession>
<evidence type="ECO:0000256" key="4">
    <source>
        <dbReference type="ARBA" id="ARBA00022692"/>
    </source>
</evidence>
<feature type="transmembrane region" description="Helical" evidence="7">
    <location>
        <begin position="203"/>
        <end position="221"/>
    </location>
</feature>
<dbReference type="InterPro" id="IPR011701">
    <property type="entry name" value="MFS"/>
</dbReference>
<feature type="transmembrane region" description="Helical" evidence="7">
    <location>
        <begin position="99"/>
        <end position="120"/>
    </location>
</feature>
<feature type="transmembrane region" description="Helical" evidence="7">
    <location>
        <begin position="69"/>
        <end position="87"/>
    </location>
</feature>
<evidence type="ECO:0000313" key="10">
    <source>
        <dbReference type="Proteomes" id="UP000193834"/>
    </source>
</evidence>
<protein>
    <submittedName>
        <fullName evidence="9">Predicted arabinose efflux permease, MFS family</fullName>
    </submittedName>
</protein>
<dbReference type="GO" id="GO:0005886">
    <property type="term" value="C:plasma membrane"/>
    <property type="evidence" value="ECO:0007669"/>
    <property type="project" value="UniProtKB-SubCell"/>
</dbReference>
<dbReference type="Proteomes" id="UP000193834">
    <property type="component" value="Unassembled WGS sequence"/>
</dbReference>
<keyword evidence="3" id="KW-1003">Cell membrane</keyword>
<dbReference type="PANTHER" id="PTHR43124:SF10">
    <property type="entry name" value="PURINE EFFLUX PUMP PBUE"/>
    <property type="match status" value="1"/>
</dbReference>
<evidence type="ECO:0000256" key="1">
    <source>
        <dbReference type="ARBA" id="ARBA00004651"/>
    </source>
</evidence>
<evidence type="ECO:0000256" key="3">
    <source>
        <dbReference type="ARBA" id="ARBA00022475"/>
    </source>
</evidence>